<accession>A0A7D4VXX1</accession>
<reference evidence="1" key="1">
    <citation type="journal article" date="2021" name="Virus">
        <title>The discovery, distribution and diversity of DNA viruses associated with Drosophila melanogaster in Europe.</title>
        <authorList>
            <person name="Wallace M.A."/>
            <person name="Coffman K.A."/>
            <person name="Gilbert C."/>
            <person name="Ravindran S."/>
            <person name="Albery G.F."/>
            <person name="Abbott J."/>
            <person name="Argyridou E."/>
            <person name="Bellosta P."/>
            <person name="Betancourt A.J."/>
            <person name="Colinet H."/>
            <person name="Eric K."/>
            <person name="Glaser-Schmitt A."/>
            <person name="Grath S."/>
            <person name="Jelic M."/>
            <person name="Kankare M."/>
            <person name="Kozeretska I."/>
            <person name="Loeschcke V."/>
            <person name="Montchamp-Moreau C."/>
            <person name="Ometto L."/>
            <person name="Onder B.S."/>
            <person name="Orengo D.J."/>
            <person name="Parsch J."/>
            <person name="Pascual M."/>
            <person name="Patenkovic A."/>
            <person name="Puerma E."/>
            <person name="Ritchie M.G."/>
            <person name="Rota-Stabelli O."/>
            <person name="Schou M.F."/>
            <person name="Serga S.V."/>
            <person name="Stamenkovic-Radak M."/>
            <person name="Tanaskovic M."/>
            <person name="Veselinovic M.S."/>
            <person name="Vieira J."/>
            <person name="Vieira C.P."/>
            <person name="Kapun M."/>
            <person name="Flatt T."/>
            <person name="Gonzalez J."/>
            <person name="Staubach F."/>
            <person name="Obbard D.J."/>
        </authorList>
    </citation>
    <scope>NUCLEOTIDE SEQUENCE</scope>
    <source>
        <strain evidence="1">Vesanto_UA_Kan_16_57</strain>
    </source>
</reference>
<dbReference type="EMBL" id="MT496856">
    <property type="protein sequence ID" value="QKT21490.1"/>
    <property type="molecule type" value="Genomic_DNA"/>
</dbReference>
<sequence>MLLTLLTVGVLLRSAHIIASPLINGGQINIAPNISFSKRDSTGEQIFEDDKYTLSVTLNSNTYLPVLRTSWKGTINYVKQDTELLSYTICQFGSVNEDLYAGVIKAPGETYARVVVAMSETRQPWSIQEYTNTEFTCKDLTCRSNDFVQDATEVDFLFVSTGKQVHVFYSRADRSDNIIATWISIYDLGDLLPWGYMFGVGDVYSCADLPQVSISMEPSEQSTIGGSSITNTFARVISSINHNCAITIDVTSSLATLNIQNEQSSGSELPTVVVDQKIALAPVGVCLPSEWDNLPRDCGSKYCDSNVWFANTLRYNGPKPTRYTWTNLYYPFMMTEETTRFTQHYYAYYTPVGYTGFQPIDGGNIQIIFSTFTGDTVLHDTEHCKYGADGGAGISCKRQFPNIGPSEVFYIRIRREGKTTFVGEFIHDGNIFQVGKYEFNNPDDVDAPENKVIGFIENFTGTNKLNSCCDCAKLNAVIFGVFSTDAGGAFGTNMEVSQYGSTCTEEALHLGHEDYEFTTILPADNISGQLTASHIWKGWVESESRAWNSSFLSHLPSHITVAY</sequence>
<organism evidence="1">
    <name type="scientific">Vesanto virus</name>
    <dbReference type="NCBI Taxonomy" id="1955786"/>
    <lineage>
        <taxon>Viruses</taxon>
        <taxon>Monodnaviria</taxon>
        <taxon>Shotokuvirae</taxon>
        <taxon>Cossaviricota</taxon>
        <taxon>Mouviricetes</taxon>
        <taxon>Polivirales</taxon>
        <taxon>Bidnaviridae</taxon>
    </lineage>
</organism>
<protein>
    <submittedName>
        <fullName evidence="1">Putative DUF3472 protein</fullName>
    </submittedName>
</protein>
<proteinExistence type="predicted"/>
<name>A0A7D4VXX1_9VIRU</name>
<evidence type="ECO:0000313" key="1">
    <source>
        <dbReference type="EMBL" id="QKT21490.1"/>
    </source>
</evidence>